<dbReference type="RefSeq" id="WP_118100324.1">
    <property type="nucleotide sequence ID" value="NZ_JANSKA010000001.1"/>
</dbReference>
<keyword evidence="2" id="KW-0862">Zinc</keyword>
<gene>
    <name evidence="4" type="ORF">NVS32_01245</name>
</gene>
<dbReference type="InterPro" id="IPR014710">
    <property type="entry name" value="RmlC-like_jellyroll"/>
</dbReference>
<dbReference type="EMBL" id="JANSKA010000001">
    <property type="protein sequence ID" value="MCR9035586.1"/>
    <property type="molecule type" value="Genomic_DNA"/>
</dbReference>
<dbReference type="SUPFAM" id="SSF51182">
    <property type="entry name" value="RmlC-like cupins"/>
    <property type="match status" value="1"/>
</dbReference>
<dbReference type="InterPro" id="IPR014628">
    <property type="entry name" value="Man6P_isomerase_Firm_short"/>
</dbReference>
<dbReference type="PANTHER" id="PTHR42742">
    <property type="entry name" value="TRANSCRIPTIONAL REPRESSOR MPRA"/>
    <property type="match status" value="1"/>
</dbReference>
<dbReference type="InterPro" id="IPR011051">
    <property type="entry name" value="RmlC_Cupin_sf"/>
</dbReference>
<reference evidence="4 5" key="1">
    <citation type="submission" date="2022-08" db="EMBL/GenBank/DDBJ databases">
        <title>Tractidigestivibacter montrealensis type strain KD21.</title>
        <authorList>
            <person name="Diop K."/>
            <person name="Richard C."/>
            <person name="Routy B."/>
        </authorList>
    </citation>
    <scope>NUCLEOTIDE SEQUENCE [LARGE SCALE GENOMIC DNA]</scope>
    <source>
        <strain evidence="4 5">KD21</strain>
    </source>
</reference>
<protein>
    <recommendedName>
        <fullName evidence="3">Phosphomannose isomerase type I catalytic domain-containing protein</fullName>
    </recommendedName>
</protein>
<dbReference type="PANTHER" id="PTHR42742:SF3">
    <property type="entry name" value="FRUCTOKINASE"/>
    <property type="match status" value="1"/>
</dbReference>
<dbReference type="Gene3D" id="2.60.120.10">
    <property type="entry name" value="Jelly Rolls"/>
    <property type="match status" value="2"/>
</dbReference>
<accession>A0ABT1Z5V2</accession>
<feature type="domain" description="Phosphomannose isomerase type I catalytic" evidence="3">
    <location>
        <begin position="13"/>
        <end position="103"/>
    </location>
</feature>
<dbReference type="PIRSF" id="PIRSF036894">
    <property type="entry name" value="PMI_Firm_short"/>
    <property type="match status" value="1"/>
</dbReference>
<keyword evidence="5" id="KW-1185">Reference proteome</keyword>
<evidence type="ECO:0000259" key="3">
    <source>
        <dbReference type="Pfam" id="PF20511"/>
    </source>
</evidence>
<comment type="caution">
    <text evidence="4">The sequence shown here is derived from an EMBL/GenBank/DDBJ whole genome shotgun (WGS) entry which is preliminary data.</text>
</comment>
<dbReference type="CDD" id="cd07010">
    <property type="entry name" value="cupin_PMI_type_I_N_bac"/>
    <property type="match status" value="1"/>
</dbReference>
<dbReference type="InterPro" id="IPR051804">
    <property type="entry name" value="Carb_Metab_Reg_Kinase/Isom"/>
</dbReference>
<evidence type="ECO:0000256" key="1">
    <source>
        <dbReference type="ARBA" id="ARBA00022723"/>
    </source>
</evidence>
<name>A0ABT1Z5V2_9ACTN</name>
<evidence type="ECO:0000313" key="4">
    <source>
        <dbReference type="EMBL" id="MCR9035586.1"/>
    </source>
</evidence>
<keyword evidence="1" id="KW-0479">Metal-binding</keyword>
<evidence type="ECO:0000256" key="2">
    <source>
        <dbReference type="ARBA" id="ARBA00022833"/>
    </source>
</evidence>
<evidence type="ECO:0000313" key="5">
    <source>
        <dbReference type="Proteomes" id="UP001204320"/>
    </source>
</evidence>
<proteinExistence type="predicted"/>
<dbReference type="InterPro" id="IPR046457">
    <property type="entry name" value="PMI_typeI_cat"/>
</dbReference>
<sequence>MEPLFFKPIPFKTVWGGTSIKEYYGYDWMPDGTGQAWAFAAQPDGSNICQNGPYKGMTLGDLWNGHPELFGDTNREFPLIISMLCPRDDLSIQVHPDVEHARKYGYSLGKNEAWYFLKADEGSQIVFGHNAKDEQDLRSFIAEDRWTDLVRHLTVRQDDFVYVPAGTLHACCGGVIAYEVQQCTNVTYRFWDYDRTDVNGNKRELQLDKAIETLHYGDAANHESYSTTVNAYGRCERVTYFDSDSFRIEKLVVSDGEYVVNEATYELVSVVRGSGMAGGIPVKVGDHFLIPQSEKVVISGNLTCMMTTA</sequence>
<organism evidence="4 5">
    <name type="scientific">Tractidigestivibacter montrealensis</name>
    <dbReference type="NCBI Taxonomy" id="2972466"/>
    <lineage>
        <taxon>Bacteria</taxon>
        <taxon>Bacillati</taxon>
        <taxon>Actinomycetota</taxon>
        <taxon>Coriobacteriia</taxon>
        <taxon>Coriobacteriales</taxon>
        <taxon>Atopobiaceae</taxon>
        <taxon>Tractidigestivibacter</taxon>
    </lineage>
</organism>
<dbReference type="Pfam" id="PF20511">
    <property type="entry name" value="PMI_typeI_cat"/>
    <property type="match status" value="1"/>
</dbReference>
<dbReference type="Proteomes" id="UP001204320">
    <property type="component" value="Unassembled WGS sequence"/>
</dbReference>